<accession>A0A829BLL4</accession>
<sequence>MAKKEVNTDLWVYELLKEAGIREKFDAQGSNIKEIDEALKSASKSGTGNSGYPEYVGIVKDFLIVIEDKSGLSKHVNYTNDDLIADDTKSNTDYAVNGAVFYAKHLAGKVNYKKIIAVGISGNEKKHRITPVFVNERGEYFELADIETLISFAIDNIDEYYVKEILQEETNFEKETAEILKDAATLHNDLRNYGNIEEKNKPLIVSGILLALRETEHGNFSLESLTGDTVKTDGSKIYAAIKANLQRANVSPEVKKDKLLSQFAIIRDDIKINEKNSTLGKTPIKHFTEFLYKSIYQSLRYNSSAEDYLGRFYGEFMSYSGGDGQNLGIVLTPKHITELFCDLVDLKPTDKVFDPTCGTAGFLIAAMHDMLTKADSDYQREQIRKHQLFGIEEQSYMFTIATTNMILRGDGKSNLENQDFLRQNPSKLQLKQCNVGMMNPPYSMGSKTNTDLYEINFTEHLLNSLVEGAKAVVIVPQSTFTGKTKFEREAKQNILKHHTLEGVITLNKNTFYGVGTNPCIAVFTAGIPHRPEKECKFINFENDGFEVSKHIGLVETATAKDKKQHLLDVWFGRTEAETKFCVQTTIEADDEWLHSFYYFNDEIPSEEDFQKTIADYLTFEVNMITHGRGYLFGIEDEGIDYQEISNTGESQMVAEEGVDYE</sequence>
<dbReference type="PANTHER" id="PTHR42933">
    <property type="entry name" value="SLR6095 PROTEIN"/>
    <property type="match status" value="1"/>
</dbReference>
<dbReference type="GO" id="GO:0009307">
    <property type="term" value="P:DNA restriction-modification system"/>
    <property type="evidence" value="ECO:0007669"/>
    <property type="project" value="UniProtKB-KW"/>
</dbReference>
<comment type="catalytic activity">
    <reaction evidence="6">
        <text>a 2'-deoxyadenosine in DNA + S-adenosyl-L-methionine = an N(6)-methyl-2'-deoxyadenosine in DNA + S-adenosyl-L-homocysteine + H(+)</text>
        <dbReference type="Rhea" id="RHEA:15197"/>
        <dbReference type="Rhea" id="RHEA-COMP:12418"/>
        <dbReference type="Rhea" id="RHEA-COMP:12419"/>
        <dbReference type="ChEBI" id="CHEBI:15378"/>
        <dbReference type="ChEBI" id="CHEBI:57856"/>
        <dbReference type="ChEBI" id="CHEBI:59789"/>
        <dbReference type="ChEBI" id="CHEBI:90615"/>
        <dbReference type="ChEBI" id="CHEBI:90616"/>
        <dbReference type="EC" id="2.1.1.72"/>
    </reaction>
</comment>
<dbReference type="RefSeq" id="WP_002266565.1">
    <property type="nucleotide sequence ID" value="NZ_AHSR01000017.1"/>
</dbReference>
<evidence type="ECO:0000256" key="6">
    <source>
        <dbReference type="ARBA" id="ARBA00047942"/>
    </source>
</evidence>
<dbReference type="SUPFAM" id="SSF53335">
    <property type="entry name" value="S-adenosyl-L-methionine-dependent methyltransferases"/>
    <property type="match status" value="1"/>
</dbReference>
<dbReference type="AlphaFoldDB" id="A0A829BLL4"/>
<dbReference type="Gene3D" id="3.40.50.150">
    <property type="entry name" value="Vaccinia Virus protein VP39"/>
    <property type="match status" value="1"/>
</dbReference>
<evidence type="ECO:0000256" key="5">
    <source>
        <dbReference type="ARBA" id="ARBA00022747"/>
    </source>
</evidence>
<proteinExistence type="predicted"/>
<protein>
    <recommendedName>
        <fullName evidence="1">site-specific DNA-methyltransferase (adenine-specific)</fullName>
        <ecNumber evidence="1">2.1.1.72</ecNumber>
    </recommendedName>
</protein>
<keyword evidence="2 8" id="KW-0489">Methyltransferase</keyword>
<dbReference type="Proteomes" id="UP000011676">
    <property type="component" value="Unassembled WGS sequence"/>
</dbReference>
<evidence type="ECO:0000256" key="3">
    <source>
        <dbReference type="ARBA" id="ARBA00022679"/>
    </source>
</evidence>
<feature type="domain" description="DNA methylase adenine-specific" evidence="7">
    <location>
        <begin position="305"/>
        <end position="587"/>
    </location>
</feature>
<evidence type="ECO:0000256" key="2">
    <source>
        <dbReference type="ARBA" id="ARBA00022603"/>
    </source>
</evidence>
<dbReference type="InterPro" id="IPR029063">
    <property type="entry name" value="SAM-dependent_MTases_sf"/>
</dbReference>
<keyword evidence="5" id="KW-0680">Restriction system</keyword>
<dbReference type="GO" id="GO:0009007">
    <property type="term" value="F:site-specific DNA-methyltransferase (adenine-specific) activity"/>
    <property type="evidence" value="ECO:0007669"/>
    <property type="project" value="UniProtKB-EC"/>
</dbReference>
<dbReference type="Pfam" id="PF02384">
    <property type="entry name" value="N6_Mtase"/>
    <property type="match status" value="1"/>
</dbReference>
<name>A0A829BLL4_STRMG</name>
<evidence type="ECO:0000313" key="9">
    <source>
        <dbReference type="Proteomes" id="UP000011676"/>
    </source>
</evidence>
<dbReference type="GO" id="GO:0008170">
    <property type="term" value="F:N-methyltransferase activity"/>
    <property type="evidence" value="ECO:0007669"/>
    <property type="project" value="InterPro"/>
</dbReference>
<dbReference type="PRINTS" id="PR00507">
    <property type="entry name" value="N12N6MTFRASE"/>
</dbReference>
<gene>
    <name evidence="8" type="ORF">SMU82_04186</name>
</gene>
<dbReference type="GO" id="GO:0032259">
    <property type="term" value="P:methylation"/>
    <property type="evidence" value="ECO:0007669"/>
    <property type="project" value="UniProtKB-KW"/>
</dbReference>
<reference evidence="8 9" key="1">
    <citation type="journal article" date="2013" name="Mol. Biol. Evol.">
        <title>Evolutionary and population genomics of the cavity causing bacteria Streptococcus mutans.</title>
        <authorList>
            <person name="Cornejo O.E."/>
            <person name="Lefebure T."/>
            <person name="Pavinski Bitar P.D."/>
            <person name="Lang P."/>
            <person name="Richards V.P."/>
            <person name="Eilertson K."/>
            <person name="Do T."/>
            <person name="Beighton D."/>
            <person name="Zeng L."/>
            <person name="Ahn S.J."/>
            <person name="Burne R.A."/>
            <person name="Siepel A."/>
            <person name="Bustamante C.D."/>
            <person name="Stanhope M.J."/>
        </authorList>
    </citation>
    <scope>NUCLEOTIDE SEQUENCE [LARGE SCALE GENOMIC DNA]</scope>
    <source>
        <strain evidence="8 9">SM6</strain>
    </source>
</reference>
<dbReference type="PANTHER" id="PTHR42933:SF3">
    <property type="entry name" value="TYPE I RESTRICTION ENZYME MJAVIII METHYLASE SUBUNIT"/>
    <property type="match status" value="1"/>
</dbReference>
<keyword evidence="4" id="KW-0949">S-adenosyl-L-methionine</keyword>
<evidence type="ECO:0000313" key="8">
    <source>
        <dbReference type="EMBL" id="EMC24574.1"/>
    </source>
</evidence>
<dbReference type="EMBL" id="AHSR01000017">
    <property type="protein sequence ID" value="EMC24574.1"/>
    <property type="molecule type" value="Genomic_DNA"/>
</dbReference>
<evidence type="ECO:0000259" key="7">
    <source>
        <dbReference type="Pfam" id="PF02384"/>
    </source>
</evidence>
<dbReference type="EC" id="2.1.1.72" evidence="1"/>
<organism evidence="8 9">
    <name type="scientific">Streptococcus mutans SM6</name>
    <dbReference type="NCBI Taxonomy" id="857119"/>
    <lineage>
        <taxon>Bacteria</taxon>
        <taxon>Bacillati</taxon>
        <taxon>Bacillota</taxon>
        <taxon>Bacilli</taxon>
        <taxon>Lactobacillales</taxon>
        <taxon>Streptococcaceae</taxon>
        <taxon>Streptococcus</taxon>
    </lineage>
</organism>
<evidence type="ECO:0000256" key="1">
    <source>
        <dbReference type="ARBA" id="ARBA00011900"/>
    </source>
</evidence>
<evidence type="ECO:0000256" key="4">
    <source>
        <dbReference type="ARBA" id="ARBA00022691"/>
    </source>
</evidence>
<comment type="caution">
    <text evidence="8">The sequence shown here is derived from an EMBL/GenBank/DDBJ whole genome shotgun (WGS) entry which is preliminary data.</text>
</comment>
<keyword evidence="3 8" id="KW-0808">Transferase</keyword>
<dbReference type="GO" id="GO:0003677">
    <property type="term" value="F:DNA binding"/>
    <property type="evidence" value="ECO:0007669"/>
    <property type="project" value="InterPro"/>
</dbReference>
<dbReference type="InterPro" id="IPR051537">
    <property type="entry name" value="DNA_Adenine_Mtase"/>
</dbReference>
<dbReference type="InterPro" id="IPR003356">
    <property type="entry name" value="DNA_methylase_A-5"/>
</dbReference>